<evidence type="ECO:0000256" key="4">
    <source>
        <dbReference type="ARBA" id="ARBA00022968"/>
    </source>
</evidence>
<dbReference type="InterPro" id="IPR040911">
    <property type="entry name" value="Exostosin_GT47"/>
</dbReference>
<dbReference type="GO" id="GO:0000139">
    <property type="term" value="C:Golgi membrane"/>
    <property type="evidence" value="ECO:0007669"/>
    <property type="project" value="UniProtKB-SubCell"/>
</dbReference>
<name>A0A6N2KIA0_SALVM</name>
<feature type="domain" description="Exostosin GT47" evidence="6">
    <location>
        <begin position="540"/>
        <end position="828"/>
    </location>
</feature>
<accession>A0A6N2KIA0</accession>
<keyword evidence="4" id="KW-0735">Signal-anchor</keyword>
<organism evidence="7">
    <name type="scientific">Salix viminalis</name>
    <name type="common">Common osier</name>
    <name type="synonym">Basket willow</name>
    <dbReference type="NCBI Taxonomy" id="40686"/>
    <lineage>
        <taxon>Eukaryota</taxon>
        <taxon>Viridiplantae</taxon>
        <taxon>Streptophyta</taxon>
        <taxon>Embryophyta</taxon>
        <taxon>Tracheophyta</taxon>
        <taxon>Spermatophyta</taxon>
        <taxon>Magnoliopsida</taxon>
        <taxon>eudicotyledons</taxon>
        <taxon>Gunneridae</taxon>
        <taxon>Pentapetalae</taxon>
        <taxon>rosids</taxon>
        <taxon>fabids</taxon>
        <taxon>Malpighiales</taxon>
        <taxon>Salicaceae</taxon>
        <taxon>Saliceae</taxon>
        <taxon>Salix</taxon>
    </lineage>
</organism>
<reference evidence="7" key="1">
    <citation type="submission" date="2019-03" db="EMBL/GenBank/DDBJ databases">
        <authorList>
            <person name="Mank J."/>
            <person name="Almeida P."/>
        </authorList>
    </citation>
    <scope>NUCLEOTIDE SEQUENCE</scope>
    <source>
        <strain evidence="7">78183</strain>
    </source>
</reference>
<dbReference type="PANTHER" id="PTHR11062">
    <property type="entry name" value="EXOSTOSIN HEPARAN SULFATE GLYCOSYLTRANSFERASE -RELATED"/>
    <property type="match status" value="1"/>
</dbReference>
<dbReference type="InterPro" id="IPR004263">
    <property type="entry name" value="Exostosin"/>
</dbReference>
<evidence type="ECO:0000256" key="3">
    <source>
        <dbReference type="ARBA" id="ARBA00022676"/>
    </source>
</evidence>
<dbReference type="GO" id="GO:0016757">
    <property type="term" value="F:glycosyltransferase activity"/>
    <property type="evidence" value="ECO:0007669"/>
    <property type="project" value="UniProtKB-KW"/>
</dbReference>
<protein>
    <recommendedName>
        <fullName evidence="6">Exostosin GT47 domain-containing protein</fullName>
    </recommendedName>
</protein>
<dbReference type="EMBL" id="CAADRP010000446">
    <property type="protein sequence ID" value="VFU28203.1"/>
    <property type="molecule type" value="Genomic_DNA"/>
</dbReference>
<keyword evidence="4" id="KW-0812">Transmembrane</keyword>
<comment type="subcellular location">
    <subcellularLocation>
        <location evidence="1">Golgi apparatus membrane</location>
        <topology evidence="1">Single-pass type II membrane protein</topology>
    </subcellularLocation>
</comment>
<evidence type="ECO:0000313" key="7">
    <source>
        <dbReference type="EMBL" id="VFU28203.1"/>
    </source>
</evidence>
<evidence type="ECO:0000256" key="5">
    <source>
        <dbReference type="ARBA" id="ARBA00023034"/>
    </source>
</evidence>
<feature type="domain" description="Exostosin GT47" evidence="6">
    <location>
        <begin position="180"/>
        <end position="321"/>
    </location>
</feature>
<keyword evidence="5" id="KW-0333">Golgi apparatus</keyword>
<evidence type="ECO:0000259" key="6">
    <source>
        <dbReference type="Pfam" id="PF03016"/>
    </source>
</evidence>
<feature type="domain" description="Exostosin GT47" evidence="6">
    <location>
        <begin position="997"/>
        <end position="1283"/>
    </location>
</feature>
<gene>
    <name evidence="7" type="ORF">SVIM_LOCUS92373</name>
</gene>
<dbReference type="PANTHER" id="PTHR11062:SF267">
    <property type="entry name" value="EXOSTOSIN FAMILY PROTEIN"/>
    <property type="match status" value="1"/>
</dbReference>
<dbReference type="Pfam" id="PF03016">
    <property type="entry name" value="Exostosin_GT47"/>
    <property type="match status" value="3"/>
</dbReference>
<keyword evidence="3" id="KW-0808">Transferase</keyword>
<keyword evidence="3" id="KW-0328">Glycosyltransferase</keyword>
<evidence type="ECO:0000256" key="1">
    <source>
        <dbReference type="ARBA" id="ARBA00004323"/>
    </source>
</evidence>
<sequence length="1333" mass="153830">MKPISGFQRKKSSIERIEEDLANARVSIQEAIRRKNYTSTHEKEDTFIPRGSMYRNPYAFHQSYSEMVKRFKIWVYREGEAPMFHSGPMKHIYSMEGQFIDEMESGKSPFLAQNPDQAHAFFLPISVTYIVQYIYLPITTYHRERLVRIFKDYVTVVADKYPFWNRSRGGDHFMVSCHDWPRRDATLPELNCPPLKLTPACHGLAPDQRKIFAFFAGGAHGNIREILLKHWKKKDDEIQVHEYLPEGQDYTKMMGQSKFCLCPSGYEVASPRVAESIFAGCVPVIISDHYSLPFSDVLDWSQFSVQIPVEKIPEMKTILRGISYNKYLKMQNRVKKVQRHFVLNRPAKPFDVLHMVLHSVWLRRLNIRKEKSEMATFSGSPISFLLLAALVSTLFFVCLSPFNYQTVKVSSHLLSVYTYNYTSEGFQPFPSPTVSLPPPNTTAGDDQEITSWKNKISERLQPSPSPISLPVQNSSVAFSGPVIPAITRHEKKNKTGFERIEEGLAAARVAIYRAIRSQNSSSYKKESYVPRGAMSYEEMERRFKVWVYREGEVPVVHGGPVNNIYSIEGQFLDEMESGRSRFIARHPDEAQAFLLPISVAYIIHYVYMPRITFSRDQLQRLVTDYVRVLADKHPYWNRTLGADHFSVSCHDWAPDVSRANPELFKHFIRALCNANISEGFQPRRDVSIPEIFLPVGKLGPPGREYATPPSKRSILAFFAGGAHGHIRKILLEHWKEKDDEIQVHEYLTQKSKTKNNIYFELMGRTKFCLCPSGYEVASPRLVTAIQLGCVPVTISDNYSLPFSDVLDWSKFSVDIPSEKIPDIKTILKGISVRRYLTMQRRVMQIRRHFMLNRPAQPYDMLHMILHSVWLRRLNVSRLSFSYSPNFQPYPSANLLLPLPNTTLGVGQDAQITWKIEVNPFDERLQPKPPPIPLAVQINTKMKTGFESIEDGLARARDAILRAIRSRNSSSYKKGSYIPRGVIYRNQYAFHQSHTEMEKRFKIWVYREGELPVLHGGPVNNIYSVEGQFLDEIERGKNQFIARHPDEAHVFLLPISVAYVMHYIYKPRVTFSRHQLQTLVTDYVRVIADKYTYWNRTNGADHFSISCHDWGPDISRANPELFKYFIRALCNANTSEGFQPQRDVSIPEIFLPVGKLGLPREGAKPPGNRPILAFFAGGAHGRIRKLLLKLWKDRDDEIQVHDYVTQRKKNNNLYFRLMGQSKFCLCPSGHEVASPRVVTAIQLGCVPVIISDNYSLPFSDVLDWSKFSVNIPSEKIPEIKTILKGISQKRYLTMQRRVIEAQRHFMLNRPAKPYDMIHMILHSIWLRRLNLRML</sequence>
<comment type="similarity">
    <text evidence="2">Belongs to the glycosyltransferase 47 family.</text>
</comment>
<proteinExistence type="inferred from homology"/>
<evidence type="ECO:0000256" key="2">
    <source>
        <dbReference type="ARBA" id="ARBA00010271"/>
    </source>
</evidence>